<proteinExistence type="predicted"/>
<reference evidence="3" key="1">
    <citation type="journal article" date="2019" name="Int. J. Syst. Evol. Microbiol.">
        <title>The Global Catalogue of Microorganisms (GCM) 10K type strain sequencing project: providing services to taxonomists for standard genome sequencing and annotation.</title>
        <authorList>
            <consortium name="The Broad Institute Genomics Platform"/>
            <consortium name="The Broad Institute Genome Sequencing Center for Infectious Disease"/>
            <person name="Wu L."/>
            <person name="Ma J."/>
        </authorList>
    </citation>
    <scope>NUCLEOTIDE SEQUENCE [LARGE SCALE GENOMIC DNA]</scope>
    <source>
        <strain evidence="3">JCM 17460</strain>
    </source>
</reference>
<name>A0ABP6V6Z5_9ACTN</name>
<evidence type="ECO:0000259" key="1">
    <source>
        <dbReference type="Pfam" id="PF13338"/>
    </source>
</evidence>
<dbReference type="RefSeq" id="WP_218233168.1">
    <property type="nucleotide sequence ID" value="NZ_BAABBB010000009.1"/>
</dbReference>
<accession>A0ABP6V6Z5</accession>
<keyword evidence="3" id="KW-1185">Reference proteome</keyword>
<dbReference type="Proteomes" id="UP001500301">
    <property type="component" value="Unassembled WGS sequence"/>
</dbReference>
<evidence type="ECO:0000313" key="3">
    <source>
        <dbReference type="Proteomes" id="UP001500301"/>
    </source>
</evidence>
<evidence type="ECO:0000313" key="2">
    <source>
        <dbReference type="EMBL" id="GAA3529275.1"/>
    </source>
</evidence>
<protein>
    <recommendedName>
        <fullName evidence="1">AbiEi antitoxin N-terminal domain-containing protein</fullName>
    </recommendedName>
</protein>
<dbReference type="Pfam" id="PF13338">
    <property type="entry name" value="AbiEi_4"/>
    <property type="match status" value="1"/>
</dbReference>
<organism evidence="2 3">
    <name type="scientific">Nocardioides daeguensis</name>
    <dbReference type="NCBI Taxonomy" id="908359"/>
    <lineage>
        <taxon>Bacteria</taxon>
        <taxon>Bacillati</taxon>
        <taxon>Actinomycetota</taxon>
        <taxon>Actinomycetes</taxon>
        <taxon>Propionibacteriales</taxon>
        <taxon>Nocardioidaceae</taxon>
        <taxon>Nocardioides</taxon>
    </lineage>
</organism>
<feature type="domain" description="AbiEi antitoxin N-terminal" evidence="1">
    <location>
        <begin position="4"/>
        <end position="48"/>
    </location>
</feature>
<dbReference type="EMBL" id="BAABBB010000009">
    <property type="protein sequence ID" value="GAA3529275.1"/>
    <property type="molecule type" value="Genomic_DNA"/>
</dbReference>
<dbReference type="InterPro" id="IPR025159">
    <property type="entry name" value="AbiEi_N"/>
</dbReference>
<sequence>MNGLAELMERQDGVISRRQARACGLENHEIARRVRRREWTPVHPGVYVHHTGPLTWRQRAWAAVLACGPSALGGISALRAHEGPGRRGVDGLPIEVVVPHRRRVVAPTGVVVTRLRRFDVAVQRNLSPPRMRYDDALLAVADAASTDLAAIAVIADACGGRRTTAARLLASLEATARLHRRAWLRDVLADVALGTCSVLEHGYLTRVERPHGLPRGLRQVADTGGNGRRVFRDVRYGGEQPRWRQIVELDGRLFHSALADRDRDLDRDLDAALTLQDTVRLGYGQVFERGCATAWRLARLFQGRGWRGQPHPCPACPPAVIGGMGKSG</sequence>
<gene>
    <name evidence="2" type="ORF">GCM10022263_17400</name>
</gene>
<comment type="caution">
    <text evidence="2">The sequence shown here is derived from an EMBL/GenBank/DDBJ whole genome shotgun (WGS) entry which is preliminary data.</text>
</comment>